<reference evidence="4 5" key="1">
    <citation type="journal article" date="2009" name="Stand. Genomic Sci.">
        <title>Complete genome sequence of Rhodothermus marinus type strain (R-10).</title>
        <authorList>
            <person name="Nolan M."/>
            <person name="Tindall B.J."/>
            <person name="Pomrenke H."/>
            <person name="Lapidus A."/>
            <person name="Copeland A."/>
            <person name="Glavina Del Rio T."/>
            <person name="Lucas S."/>
            <person name="Chen F."/>
            <person name="Tice H."/>
            <person name="Cheng J.F."/>
            <person name="Saunders E."/>
            <person name="Han C."/>
            <person name="Bruce D."/>
            <person name="Goodwin L."/>
            <person name="Chain P."/>
            <person name="Pitluck S."/>
            <person name="Ovchinikova G."/>
            <person name="Pati A."/>
            <person name="Ivanova N."/>
            <person name="Mavromatis K."/>
            <person name="Chen A."/>
            <person name="Palaniappan K."/>
            <person name="Land M."/>
            <person name="Hauser L."/>
            <person name="Chang Y.J."/>
            <person name="Jeffries C.D."/>
            <person name="Brettin T."/>
            <person name="Goker M."/>
            <person name="Bristow J."/>
            <person name="Eisen J.A."/>
            <person name="Markowitz V."/>
            <person name="Hugenholtz P."/>
            <person name="Kyrpides N.C."/>
            <person name="Klenk H.P."/>
            <person name="Detter J.C."/>
        </authorList>
    </citation>
    <scope>NUCLEOTIDE SEQUENCE [LARGE SCALE GENOMIC DNA]</scope>
    <source>
        <strain evidence="5">ATCC 43812 / DSM 4252 / R-10</strain>
    </source>
</reference>
<feature type="domain" description="Phage capsid-like C-terminal" evidence="3">
    <location>
        <begin position="128"/>
        <end position="407"/>
    </location>
</feature>
<dbReference type="AlphaFoldDB" id="D0MHF8"/>
<dbReference type="Gene3D" id="3.30.2320.10">
    <property type="entry name" value="hypothetical protein PF0899 domain"/>
    <property type="match status" value="1"/>
</dbReference>
<proteinExistence type="predicted"/>
<organism evidence="4 5">
    <name type="scientific">Rhodothermus marinus (strain ATCC 43812 / DSM 4252 / R-10)</name>
    <name type="common">Rhodothermus obamensis</name>
    <dbReference type="NCBI Taxonomy" id="518766"/>
    <lineage>
        <taxon>Bacteria</taxon>
        <taxon>Pseudomonadati</taxon>
        <taxon>Rhodothermota</taxon>
        <taxon>Rhodothermia</taxon>
        <taxon>Rhodothermales</taxon>
        <taxon>Rhodothermaceae</taxon>
        <taxon>Rhodothermus</taxon>
    </lineage>
</organism>
<dbReference type="eggNOG" id="COG4653">
    <property type="taxonomic scope" value="Bacteria"/>
</dbReference>
<dbReference type="Gene3D" id="3.30.2400.10">
    <property type="entry name" value="Major capsid protein gp5"/>
    <property type="match status" value="1"/>
</dbReference>
<dbReference type="Proteomes" id="UP000002221">
    <property type="component" value="Chromosome"/>
</dbReference>
<sequence length="411" mass="45967">MLTFERIRELRAQREQLVREMEAMLQKAESEKRDLTAEERADWDNYQQRINELTNEINELERRLGGYNFDAYKAVYERTESVRGLELYRRAWRAWIAGDDDALGPDEREALRQGLARRALGVGTPSAGGYLVPETMQRQIERRLAEISPVINLVTRIRTASGEDLLIPTVDDTANSATIVSENTALAEQDVSFGQVRLGAYTYSTGIVRISLQLMQDSAFDLEAFMAEVFADRLARALQDHITNGDGTTQPEGILTAIPSGQIVQGATGQTTSVTYDDLVDLVHKVDPAYRSSQRAAFMLHDSTLAALKKLKDNQGRPIWQEGLQAGEPARLLGYRVIINNAMPQMAASAKSIVFGDFSKYVLREVGPGLVVRRLDERYAEYLQSAVLGFARYDGRVLQPYAFAAYQNSAS</sequence>
<dbReference type="EMBL" id="CP001807">
    <property type="protein sequence ID" value="ACY47916.1"/>
    <property type="molecule type" value="Genomic_DNA"/>
</dbReference>
<dbReference type="InterPro" id="IPR054612">
    <property type="entry name" value="Phage_capsid-like_C"/>
</dbReference>
<dbReference type="SUPFAM" id="SSF56563">
    <property type="entry name" value="Major capsid protein gp5"/>
    <property type="match status" value="1"/>
</dbReference>
<dbReference type="NCBIfam" id="TIGR01554">
    <property type="entry name" value="major_cap_HK97"/>
    <property type="match status" value="1"/>
</dbReference>
<feature type="coiled-coil region" evidence="2">
    <location>
        <begin position="7"/>
        <end position="70"/>
    </location>
</feature>
<accession>D0MHF8</accession>
<evidence type="ECO:0000313" key="4">
    <source>
        <dbReference type="EMBL" id="ACY47916.1"/>
    </source>
</evidence>
<evidence type="ECO:0000259" key="3">
    <source>
        <dbReference type="Pfam" id="PF05065"/>
    </source>
</evidence>
<dbReference type="STRING" id="518766.Rmar_1022"/>
<evidence type="ECO:0000256" key="2">
    <source>
        <dbReference type="SAM" id="Coils"/>
    </source>
</evidence>
<gene>
    <name evidence="4" type="ordered locus">Rmar_1022</name>
</gene>
<evidence type="ECO:0000256" key="1">
    <source>
        <dbReference type="ARBA" id="ARBA00004328"/>
    </source>
</evidence>
<dbReference type="HOGENOM" id="CLU_041417_4_1_10"/>
<dbReference type="KEGG" id="rmr:Rmar_1022"/>
<keyword evidence="2" id="KW-0175">Coiled coil</keyword>
<name>D0MHF8_RHOM4</name>
<dbReference type="RefSeq" id="WP_012843528.1">
    <property type="nucleotide sequence ID" value="NC_013501.1"/>
</dbReference>
<dbReference type="InterPro" id="IPR024455">
    <property type="entry name" value="Phage_capsid"/>
</dbReference>
<dbReference type="OrthoDB" id="9786516at2"/>
<evidence type="ECO:0000313" key="5">
    <source>
        <dbReference type="Proteomes" id="UP000002221"/>
    </source>
</evidence>
<comment type="subcellular location">
    <subcellularLocation>
        <location evidence="1">Virion</location>
    </subcellularLocation>
</comment>
<keyword evidence="5" id="KW-1185">Reference proteome</keyword>
<dbReference type="Pfam" id="PF05065">
    <property type="entry name" value="Phage_capsid"/>
    <property type="match status" value="1"/>
</dbReference>
<protein>
    <submittedName>
        <fullName evidence="4">Phage major capsid protein, HK97 family</fullName>
    </submittedName>
</protein>